<dbReference type="CDD" id="cd18773">
    <property type="entry name" value="PDC1_HK_sensor"/>
    <property type="match status" value="1"/>
</dbReference>
<feature type="domain" description="PAC" evidence="17">
    <location>
        <begin position="511"/>
        <end position="564"/>
    </location>
</feature>
<dbReference type="InterPro" id="IPR013655">
    <property type="entry name" value="PAS_fold_3"/>
</dbReference>
<evidence type="ECO:0000256" key="7">
    <source>
        <dbReference type="ARBA" id="ARBA00022692"/>
    </source>
</evidence>
<keyword evidence="9 13" id="KW-1133">Transmembrane helix</keyword>
<feature type="domain" description="PAS" evidence="16">
    <location>
        <begin position="565"/>
        <end position="605"/>
    </location>
</feature>
<dbReference type="InterPro" id="IPR035965">
    <property type="entry name" value="PAS-like_dom_sf"/>
</dbReference>
<dbReference type="CDD" id="cd00082">
    <property type="entry name" value="HisKA"/>
    <property type="match status" value="1"/>
</dbReference>
<dbReference type="PROSITE" id="PS50110">
    <property type="entry name" value="RESPONSE_REGULATORY"/>
    <property type="match status" value="1"/>
</dbReference>
<dbReference type="InterPro" id="IPR003660">
    <property type="entry name" value="HAMP_dom"/>
</dbReference>
<dbReference type="Gene3D" id="3.40.50.2300">
    <property type="match status" value="1"/>
</dbReference>
<dbReference type="PROSITE" id="PS50112">
    <property type="entry name" value="PAS"/>
    <property type="match status" value="3"/>
</dbReference>
<feature type="domain" description="Response regulatory" evidence="15">
    <location>
        <begin position="1505"/>
        <end position="1624"/>
    </location>
</feature>
<dbReference type="PANTHER" id="PTHR43304:SF1">
    <property type="entry name" value="PAC DOMAIN-CONTAINING PROTEIN"/>
    <property type="match status" value="1"/>
</dbReference>
<keyword evidence="10 13" id="KW-0472">Membrane</keyword>
<reference evidence="19 20" key="1">
    <citation type="submission" date="2019-09" db="EMBL/GenBank/DDBJ databases">
        <title>Genome sequence of Rhodovastum atsumiense, a diverse member of the Acetobacteraceae family of non-sulfur purple photosynthetic bacteria.</title>
        <authorList>
            <person name="Meyer T."/>
            <person name="Kyndt J."/>
        </authorList>
    </citation>
    <scope>NUCLEOTIDE SEQUENCE [LARGE SCALE GENOMIC DNA]</scope>
    <source>
        <strain evidence="19 20">DSM 21279</strain>
    </source>
</reference>
<dbReference type="SMART" id="SM00086">
    <property type="entry name" value="PAC"/>
    <property type="match status" value="6"/>
</dbReference>
<dbReference type="InterPro" id="IPR000700">
    <property type="entry name" value="PAS-assoc_C"/>
</dbReference>
<dbReference type="InterPro" id="IPR013656">
    <property type="entry name" value="PAS_4"/>
</dbReference>
<dbReference type="InterPro" id="IPR033479">
    <property type="entry name" value="dCache_1"/>
</dbReference>
<feature type="transmembrane region" description="Helical" evidence="13">
    <location>
        <begin position="83"/>
        <end position="107"/>
    </location>
</feature>
<dbReference type="InterPro" id="IPR001789">
    <property type="entry name" value="Sig_transdc_resp-reg_receiver"/>
</dbReference>
<dbReference type="Gene3D" id="2.10.70.100">
    <property type="match status" value="1"/>
</dbReference>
<dbReference type="SUPFAM" id="SSF52172">
    <property type="entry name" value="CheY-like"/>
    <property type="match status" value="1"/>
</dbReference>
<accession>A0A5M6ILD2</accession>
<dbReference type="CDD" id="cd18774">
    <property type="entry name" value="PDC2_HK_sensor"/>
    <property type="match status" value="1"/>
</dbReference>
<evidence type="ECO:0000313" key="20">
    <source>
        <dbReference type="Proteomes" id="UP000325255"/>
    </source>
</evidence>
<evidence type="ECO:0000256" key="10">
    <source>
        <dbReference type="ARBA" id="ARBA00023136"/>
    </source>
</evidence>
<evidence type="ECO:0000259" key="17">
    <source>
        <dbReference type="PROSITE" id="PS50113"/>
    </source>
</evidence>
<dbReference type="EMBL" id="VWPK01000072">
    <property type="protein sequence ID" value="KAA5608679.1"/>
    <property type="molecule type" value="Genomic_DNA"/>
</dbReference>
<evidence type="ECO:0000259" key="16">
    <source>
        <dbReference type="PROSITE" id="PS50112"/>
    </source>
</evidence>
<dbReference type="NCBIfam" id="TIGR00229">
    <property type="entry name" value="sensory_box"/>
    <property type="match status" value="3"/>
</dbReference>
<dbReference type="CDD" id="cd00130">
    <property type="entry name" value="PAS"/>
    <property type="match status" value="5"/>
</dbReference>
<dbReference type="SUPFAM" id="SSF55874">
    <property type="entry name" value="ATPase domain of HSP90 chaperone/DNA topoisomerase II/histidine kinase"/>
    <property type="match status" value="1"/>
</dbReference>
<evidence type="ECO:0000256" key="12">
    <source>
        <dbReference type="SAM" id="MobiDB-lite"/>
    </source>
</evidence>
<dbReference type="Pfam" id="PF00072">
    <property type="entry name" value="Response_reg"/>
    <property type="match status" value="1"/>
</dbReference>
<dbReference type="InterPro" id="IPR003661">
    <property type="entry name" value="HisK_dim/P_dom"/>
</dbReference>
<organism evidence="19 20">
    <name type="scientific">Rhodovastum atsumiense</name>
    <dbReference type="NCBI Taxonomy" id="504468"/>
    <lineage>
        <taxon>Bacteria</taxon>
        <taxon>Pseudomonadati</taxon>
        <taxon>Pseudomonadota</taxon>
        <taxon>Alphaproteobacteria</taxon>
        <taxon>Acetobacterales</taxon>
        <taxon>Acetobacteraceae</taxon>
        <taxon>Rhodovastum</taxon>
    </lineage>
</organism>
<dbReference type="SMART" id="SM00448">
    <property type="entry name" value="REC"/>
    <property type="match status" value="1"/>
</dbReference>
<dbReference type="Proteomes" id="UP000325255">
    <property type="component" value="Unassembled WGS sequence"/>
</dbReference>
<feature type="domain" description="PAC" evidence="17">
    <location>
        <begin position="899"/>
        <end position="951"/>
    </location>
</feature>
<dbReference type="InterPro" id="IPR052162">
    <property type="entry name" value="Sensor_kinase/Photoreceptor"/>
</dbReference>
<proteinExistence type="predicted"/>
<evidence type="ECO:0000256" key="9">
    <source>
        <dbReference type="ARBA" id="ARBA00022989"/>
    </source>
</evidence>
<dbReference type="Pfam" id="PF02743">
    <property type="entry name" value="dCache_1"/>
    <property type="match status" value="1"/>
</dbReference>
<dbReference type="SUPFAM" id="SSF55785">
    <property type="entry name" value="PYP-like sensor domain (PAS domain)"/>
    <property type="match status" value="6"/>
</dbReference>
<evidence type="ECO:0000256" key="3">
    <source>
        <dbReference type="ARBA" id="ARBA00012438"/>
    </source>
</evidence>
<feature type="domain" description="Histidine kinase" evidence="14">
    <location>
        <begin position="1254"/>
        <end position="1476"/>
    </location>
</feature>
<dbReference type="PROSITE" id="PS50113">
    <property type="entry name" value="PAC"/>
    <property type="match status" value="5"/>
</dbReference>
<dbReference type="Pfam" id="PF08447">
    <property type="entry name" value="PAS_3"/>
    <property type="match status" value="3"/>
</dbReference>
<dbReference type="SMART" id="SM00387">
    <property type="entry name" value="HATPase_c"/>
    <property type="match status" value="1"/>
</dbReference>
<dbReference type="EC" id="2.7.13.3" evidence="3"/>
<keyword evidence="8" id="KW-0418">Kinase</keyword>
<keyword evidence="6" id="KW-0808">Transferase</keyword>
<evidence type="ECO:0000259" key="18">
    <source>
        <dbReference type="PROSITE" id="PS50885"/>
    </source>
</evidence>
<evidence type="ECO:0000256" key="8">
    <source>
        <dbReference type="ARBA" id="ARBA00022777"/>
    </source>
</evidence>
<comment type="catalytic activity">
    <reaction evidence="1">
        <text>ATP + protein L-histidine = ADP + protein N-phospho-L-histidine.</text>
        <dbReference type="EC" id="2.7.13.3"/>
    </reaction>
</comment>
<dbReference type="PRINTS" id="PR00344">
    <property type="entry name" value="BCTRLSENSOR"/>
</dbReference>
<keyword evidence="7 13" id="KW-0812">Transmembrane</keyword>
<dbReference type="GO" id="GO:0000155">
    <property type="term" value="F:phosphorelay sensor kinase activity"/>
    <property type="evidence" value="ECO:0007669"/>
    <property type="project" value="InterPro"/>
</dbReference>
<evidence type="ECO:0000259" key="14">
    <source>
        <dbReference type="PROSITE" id="PS50109"/>
    </source>
</evidence>
<evidence type="ECO:0000256" key="5">
    <source>
        <dbReference type="ARBA" id="ARBA00022553"/>
    </source>
</evidence>
<feature type="domain" description="PAC" evidence="17">
    <location>
        <begin position="644"/>
        <end position="697"/>
    </location>
</feature>
<dbReference type="Pfam" id="PF08448">
    <property type="entry name" value="PAS_4"/>
    <property type="match status" value="3"/>
</dbReference>
<feature type="compositionally biased region" description="Low complexity" evidence="12">
    <location>
        <begin position="59"/>
        <end position="74"/>
    </location>
</feature>
<dbReference type="SMART" id="SM00091">
    <property type="entry name" value="PAS"/>
    <property type="match status" value="6"/>
</dbReference>
<dbReference type="PROSITE" id="PS50109">
    <property type="entry name" value="HIS_KIN"/>
    <property type="match status" value="1"/>
</dbReference>
<evidence type="ECO:0000259" key="15">
    <source>
        <dbReference type="PROSITE" id="PS50110"/>
    </source>
</evidence>
<feature type="domain" description="PAS" evidence="16">
    <location>
        <begin position="718"/>
        <end position="745"/>
    </location>
</feature>
<feature type="transmembrane region" description="Helical" evidence="13">
    <location>
        <begin position="357"/>
        <end position="379"/>
    </location>
</feature>
<dbReference type="Pfam" id="PF02518">
    <property type="entry name" value="HATPase_c"/>
    <property type="match status" value="1"/>
</dbReference>
<dbReference type="Gene3D" id="3.30.565.10">
    <property type="entry name" value="Histidine kinase-like ATPase, C-terminal domain"/>
    <property type="match status" value="1"/>
</dbReference>
<dbReference type="InterPro" id="IPR005467">
    <property type="entry name" value="His_kinase_dom"/>
</dbReference>
<evidence type="ECO:0000313" key="19">
    <source>
        <dbReference type="EMBL" id="KAA5608679.1"/>
    </source>
</evidence>
<feature type="modified residue" description="4-aspartylphosphate" evidence="11">
    <location>
        <position position="1555"/>
    </location>
</feature>
<keyword evidence="20" id="KW-1185">Reference proteome</keyword>
<dbReference type="InterPro" id="IPR036890">
    <property type="entry name" value="HATPase_C_sf"/>
</dbReference>
<dbReference type="Gene3D" id="3.30.450.20">
    <property type="entry name" value="PAS domain"/>
    <property type="match status" value="8"/>
</dbReference>
<evidence type="ECO:0000256" key="4">
    <source>
        <dbReference type="ARBA" id="ARBA00022475"/>
    </source>
</evidence>
<feature type="domain" description="PAS" evidence="16">
    <location>
        <begin position="1090"/>
        <end position="1161"/>
    </location>
</feature>
<comment type="subcellular location">
    <subcellularLocation>
        <location evidence="2">Cell membrane</location>
        <topology evidence="2">Multi-pass membrane protein</topology>
    </subcellularLocation>
</comment>
<dbReference type="SMART" id="SM00388">
    <property type="entry name" value="HisKA"/>
    <property type="match status" value="1"/>
</dbReference>
<dbReference type="InterPro" id="IPR004358">
    <property type="entry name" value="Sig_transdc_His_kin-like_C"/>
</dbReference>
<dbReference type="InterPro" id="IPR003594">
    <property type="entry name" value="HATPase_dom"/>
</dbReference>
<evidence type="ECO:0000256" key="1">
    <source>
        <dbReference type="ARBA" id="ARBA00000085"/>
    </source>
</evidence>
<gene>
    <name evidence="19" type="ORF">F1189_27925</name>
</gene>
<dbReference type="InterPro" id="IPR001610">
    <property type="entry name" value="PAC"/>
</dbReference>
<sequence>MRGPAQTDCRCPPGRMPGRDAGRKAGARGIGFQHVTGSCFRRLPRLPVVEPDPAGTGCPAGRRPPVAGGSGAAPVGGRRGRSLAALLVGLVVAVLLPSLAVGGVAAWQLAASYRTAAEGRLRDTASALASAVDREIAGDIAALAALASSPAFGPNPARPDLPALDAHAHRVADWLGGTVYVAARDGMPLLSTQRPLGAAMPRISSLDLIERVFATGRPAVGDLVVGSLSRRFVFTAAVPVRDASGRVVLMVGVSFEVQRLRDLLAAQHLPADAFAVLLDSQGVIVARSHLHDDFVGRPIPRENVRSFAGQEFGMYRGPGIIGVERVFAFRTVPSAPGWTLLVAQPAASLTAAWRKPLLGLGVGGAAAVLLGGLAALLAARRILRPIRRLGAHARALAASGDTGGLTAASAAALVPAEIGELEELRRGFMAAEAALRRTEARLMLATEGAGVGTWELDFGSGRGSWSPEAVALLGAKRSEFTAGDWLEDVHLADRPGAVAHWARAVGDGLPYEMEFRPAAVSDGSERWLVMRGRIERGPDGRPARTAGILLDVTARRRAEAALTGNEATLVAMLDALPVGVLIADTRGRIIRDNAALRELWGIPPETTGPEQYGDWVGFWPETGARIQAHEWAMARTVLQGEIVHDELVECQRFGTGERRFYLNNTAPVRDRAGNAVAAVGITVDVTERRAAEAALRESEARQRDLLATVDLGAFMTRDPDGTIRHWSAGCERLYGWTATEAIGRTTHDLLRSRFPVPLVDIEAALDRGGEWTGDLRHRTRDGQDLVVAARMVLRPDTRGQAAVLEAVTDVTAQRRTETALAESEARLRLALQAGRMGLWSWDFATDRLEWDTRQFELFGIDPGIGQPSGEEALARVHPDDLPALQEAIGAARDQGDGVFSHEFRVVLPGGTVRWIDAHGHGVPGPDGRAAGMVGLNFDVTGRREAAAALAASSREAQLAAERVQLALAAGAIIGTWVWELPANHITADERFARSFGLDPKLCRTGLGSEAVLASVHPEDRPRVNEAIAAAIARGGLYRCEYRVRQHDGVYRWIEANGRVDHAPDGTPLRFPGVLLDIERRRATEAERDRATALLRTFAEAVPGVVYAKDREGRLLLANEGTAALIGRRPEEFLGRTDAEFLEDKRQAAAVMANDRRIMENGTAEQIEEEVSLADGTPAVWLSTKAPLRNAAGEVIGLVGTSVDITARKQAEAVLAGDALRLEQLAERRAWALAESELRLAEAARMEALGRLAGGIAHDFNNVLQAVQGRLMLAEKRLGEDDDGVRQHLAKAADAAERGTRVTGRLLAFARRGELNAEPVAPAPMLDGLAEMLRPTLGADVVLRIEAEPDLPMVSADRGQLEAVLVNLANNARDAMPRGGTLALRAETLSSEGEAAPPGLVPGAYLRLSIADDGEGMPPEVLARVTEPFFTTKPKGKGTGLGLSMARGFAEQSGGTLTIKSEPGHGTTVSLWLPQIYAAAAVPVPAPQPDAPDGSDGAVAPGKTPTVLVVEDNPDILEVMAAELAESGFAVSQAGYAAAALTLLDGGLRPDAVVTDLAMPGEMDGLGLVEEARRRLPRLPAVMVTGHAGSAAPGRLEAVEQGGPFALVRKPAPPAVLVERLSRVLRQGKPGVMSTV</sequence>
<feature type="domain" description="PAC" evidence="17">
    <location>
        <begin position="1037"/>
        <end position="1089"/>
    </location>
</feature>
<feature type="domain" description="HAMP" evidence="18">
    <location>
        <begin position="380"/>
        <end position="440"/>
    </location>
</feature>
<keyword evidence="4" id="KW-1003">Cell membrane</keyword>
<dbReference type="InterPro" id="IPR036097">
    <property type="entry name" value="HisK_dim/P_sf"/>
</dbReference>
<comment type="caution">
    <text evidence="19">The sequence shown here is derived from an EMBL/GenBank/DDBJ whole genome shotgun (WGS) entry which is preliminary data.</text>
</comment>
<dbReference type="InterPro" id="IPR011006">
    <property type="entry name" value="CheY-like_superfamily"/>
</dbReference>
<feature type="region of interest" description="Disordered" evidence="12">
    <location>
        <begin position="51"/>
        <end position="74"/>
    </location>
</feature>
<dbReference type="PROSITE" id="PS50885">
    <property type="entry name" value="HAMP"/>
    <property type="match status" value="1"/>
</dbReference>
<dbReference type="InterPro" id="IPR000014">
    <property type="entry name" value="PAS"/>
</dbReference>
<keyword evidence="5 11" id="KW-0597">Phosphoprotein</keyword>
<evidence type="ECO:0000256" key="6">
    <source>
        <dbReference type="ARBA" id="ARBA00022679"/>
    </source>
</evidence>
<dbReference type="PANTHER" id="PTHR43304">
    <property type="entry name" value="PHYTOCHROME-LIKE PROTEIN CPH1"/>
    <property type="match status" value="1"/>
</dbReference>
<dbReference type="SUPFAM" id="SSF47384">
    <property type="entry name" value="Homodimeric domain of signal transducing histidine kinase"/>
    <property type="match status" value="1"/>
</dbReference>
<dbReference type="GO" id="GO:0005886">
    <property type="term" value="C:plasma membrane"/>
    <property type="evidence" value="ECO:0007669"/>
    <property type="project" value="UniProtKB-SubCell"/>
</dbReference>
<evidence type="ECO:0000256" key="2">
    <source>
        <dbReference type="ARBA" id="ARBA00004651"/>
    </source>
</evidence>
<dbReference type="OrthoDB" id="9810730at2"/>
<dbReference type="Gene3D" id="1.10.287.130">
    <property type="match status" value="1"/>
</dbReference>
<evidence type="ECO:0000256" key="11">
    <source>
        <dbReference type="PROSITE-ProRule" id="PRU00169"/>
    </source>
</evidence>
<feature type="region of interest" description="Disordered" evidence="12">
    <location>
        <begin position="1"/>
        <end position="25"/>
    </location>
</feature>
<feature type="domain" description="PAC" evidence="17">
    <location>
        <begin position="1164"/>
        <end position="1216"/>
    </location>
</feature>
<protein>
    <recommendedName>
        <fullName evidence="3">histidine kinase</fullName>
        <ecNumber evidence="3">2.7.13.3</ecNumber>
    </recommendedName>
</protein>
<evidence type="ECO:0000256" key="13">
    <source>
        <dbReference type="SAM" id="Phobius"/>
    </source>
</evidence>
<name>A0A5M6ILD2_9PROT</name>